<dbReference type="Gramene" id="KFK26507">
    <property type="protein sequence ID" value="KFK26507"/>
    <property type="gene ID" value="AALP_AA8G258100"/>
</dbReference>
<evidence type="ECO:0000313" key="1">
    <source>
        <dbReference type="EMBL" id="KFK26507.1"/>
    </source>
</evidence>
<dbReference type="EMBL" id="CM002876">
    <property type="protein sequence ID" value="KFK26507.1"/>
    <property type="molecule type" value="Genomic_DNA"/>
</dbReference>
<keyword evidence="2" id="KW-1185">Reference proteome</keyword>
<proteinExistence type="predicted"/>
<dbReference type="Proteomes" id="UP000029120">
    <property type="component" value="Chromosome 8"/>
</dbReference>
<organism evidence="1 2">
    <name type="scientific">Arabis alpina</name>
    <name type="common">Alpine rock-cress</name>
    <dbReference type="NCBI Taxonomy" id="50452"/>
    <lineage>
        <taxon>Eukaryota</taxon>
        <taxon>Viridiplantae</taxon>
        <taxon>Streptophyta</taxon>
        <taxon>Embryophyta</taxon>
        <taxon>Tracheophyta</taxon>
        <taxon>Spermatophyta</taxon>
        <taxon>Magnoliopsida</taxon>
        <taxon>eudicotyledons</taxon>
        <taxon>Gunneridae</taxon>
        <taxon>Pentapetalae</taxon>
        <taxon>rosids</taxon>
        <taxon>malvids</taxon>
        <taxon>Brassicales</taxon>
        <taxon>Brassicaceae</taxon>
        <taxon>Arabideae</taxon>
        <taxon>Arabis</taxon>
    </lineage>
</organism>
<accession>A0A087G9F5</accession>
<gene>
    <name evidence="1" type="ordered locus">AALP_Aa8g258100</name>
</gene>
<protein>
    <submittedName>
        <fullName evidence="1">Uncharacterized protein</fullName>
    </submittedName>
</protein>
<reference evidence="2" key="1">
    <citation type="journal article" date="2015" name="Nat. Plants">
        <title>Genome expansion of Arabis alpina linked with retrotransposition and reduced symmetric DNA methylation.</title>
        <authorList>
            <person name="Willing E.M."/>
            <person name="Rawat V."/>
            <person name="Mandakova T."/>
            <person name="Maumus F."/>
            <person name="James G.V."/>
            <person name="Nordstroem K.J."/>
            <person name="Becker C."/>
            <person name="Warthmann N."/>
            <person name="Chica C."/>
            <person name="Szarzynska B."/>
            <person name="Zytnicki M."/>
            <person name="Albani M.C."/>
            <person name="Kiefer C."/>
            <person name="Bergonzi S."/>
            <person name="Castaings L."/>
            <person name="Mateos J.L."/>
            <person name="Berns M.C."/>
            <person name="Bujdoso N."/>
            <person name="Piofczyk T."/>
            <person name="de Lorenzo L."/>
            <person name="Barrero-Sicilia C."/>
            <person name="Mateos I."/>
            <person name="Piednoel M."/>
            <person name="Hagmann J."/>
            <person name="Chen-Min-Tao R."/>
            <person name="Iglesias-Fernandez R."/>
            <person name="Schuster S.C."/>
            <person name="Alonso-Blanco C."/>
            <person name="Roudier F."/>
            <person name="Carbonero P."/>
            <person name="Paz-Ares J."/>
            <person name="Davis S.J."/>
            <person name="Pecinka A."/>
            <person name="Quesneville H."/>
            <person name="Colot V."/>
            <person name="Lysak M.A."/>
            <person name="Weigel D."/>
            <person name="Coupland G."/>
            <person name="Schneeberger K."/>
        </authorList>
    </citation>
    <scope>NUCLEOTIDE SEQUENCE [LARGE SCALE GENOMIC DNA]</scope>
    <source>
        <strain evidence="2">cv. Pajares</strain>
    </source>
</reference>
<evidence type="ECO:0000313" key="2">
    <source>
        <dbReference type="Proteomes" id="UP000029120"/>
    </source>
</evidence>
<sequence length="55" mass="6517">MGRKFCLLLVFTITFFLAKVTLRICKLTLLHIHNQDQRFKVNKSSISYKPSAFWL</sequence>
<name>A0A087G9F5_ARAAL</name>
<dbReference type="AlphaFoldDB" id="A0A087G9F5"/>